<dbReference type="Pfam" id="PF03795">
    <property type="entry name" value="YCII"/>
    <property type="match status" value="1"/>
</dbReference>
<dbReference type="PANTHER" id="PTHR35174:SF3">
    <property type="entry name" value="BLL7171 PROTEIN"/>
    <property type="match status" value="1"/>
</dbReference>
<accession>A0A1G9MIJ8</accession>
<evidence type="ECO:0000259" key="3">
    <source>
        <dbReference type="Pfam" id="PF03795"/>
    </source>
</evidence>
<dbReference type="SUPFAM" id="SSF54909">
    <property type="entry name" value="Dimeric alpha+beta barrel"/>
    <property type="match status" value="1"/>
</dbReference>
<protein>
    <submittedName>
        <fullName evidence="4">Uncharacterized conserved protein</fullName>
    </submittedName>
</protein>
<gene>
    <name evidence="4" type="ORF">SAMN04488535_0621</name>
</gene>
<dbReference type="Proteomes" id="UP000199350">
    <property type="component" value="Chromosome I"/>
</dbReference>
<sequence>MTTYTVLLTGNESAWAEMSEHQQAEVFERHEKFAALLEARGHQITGGQELTPSAETKTLTKSDDGKFSITDGPYAESVEQLGAFYTVESDDIDDLLEICQVLAEPDGAIEVRAAVDHGEEAAG</sequence>
<feature type="domain" description="YCII-related" evidence="3">
    <location>
        <begin position="15"/>
        <end position="103"/>
    </location>
</feature>
<dbReference type="PANTHER" id="PTHR35174">
    <property type="entry name" value="BLL7171 PROTEIN-RELATED"/>
    <property type="match status" value="1"/>
</dbReference>
<reference evidence="5" key="1">
    <citation type="submission" date="2016-10" db="EMBL/GenBank/DDBJ databases">
        <authorList>
            <person name="Varghese N."/>
            <person name="Submissions S."/>
        </authorList>
    </citation>
    <scope>NUCLEOTIDE SEQUENCE [LARGE SCALE GENOMIC DNA]</scope>
    <source>
        <strain evidence="5">DSM 20632</strain>
    </source>
</reference>
<dbReference type="EMBL" id="LT629700">
    <property type="protein sequence ID" value="SDL74100.1"/>
    <property type="molecule type" value="Genomic_DNA"/>
</dbReference>
<dbReference type="OrthoDB" id="668782at2"/>
<organism evidence="4 5">
    <name type="scientific">Corynebacterium mycetoides</name>
    <dbReference type="NCBI Taxonomy" id="38302"/>
    <lineage>
        <taxon>Bacteria</taxon>
        <taxon>Bacillati</taxon>
        <taxon>Actinomycetota</taxon>
        <taxon>Actinomycetes</taxon>
        <taxon>Mycobacteriales</taxon>
        <taxon>Corynebacteriaceae</taxon>
        <taxon>Corynebacterium</taxon>
    </lineage>
</organism>
<dbReference type="RefSeq" id="WP_092148610.1">
    <property type="nucleotide sequence ID" value="NZ_LT629700.1"/>
</dbReference>
<name>A0A1G9MIJ8_9CORY</name>
<dbReference type="InterPro" id="IPR005545">
    <property type="entry name" value="YCII"/>
</dbReference>
<proteinExistence type="inferred from homology"/>
<keyword evidence="5" id="KW-1185">Reference proteome</keyword>
<evidence type="ECO:0000256" key="2">
    <source>
        <dbReference type="SAM" id="MobiDB-lite"/>
    </source>
</evidence>
<evidence type="ECO:0000313" key="4">
    <source>
        <dbReference type="EMBL" id="SDL74100.1"/>
    </source>
</evidence>
<dbReference type="InterPro" id="IPR011008">
    <property type="entry name" value="Dimeric_a/b-barrel"/>
</dbReference>
<dbReference type="Gene3D" id="3.30.70.1060">
    <property type="entry name" value="Dimeric alpha+beta barrel"/>
    <property type="match status" value="1"/>
</dbReference>
<dbReference type="AlphaFoldDB" id="A0A1G9MIJ8"/>
<dbReference type="STRING" id="38302.SAMN04488535_0621"/>
<feature type="region of interest" description="Disordered" evidence="2">
    <location>
        <begin position="44"/>
        <end position="65"/>
    </location>
</feature>
<feature type="compositionally biased region" description="Polar residues" evidence="2">
    <location>
        <begin position="45"/>
        <end position="57"/>
    </location>
</feature>
<evidence type="ECO:0000256" key="1">
    <source>
        <dbReference type="ARBA" id="ARBA00007689"/>
    </source>
</evidence>
<evidence type="ECO:0000313" key="5">
    <source>
        <dbReference type="Proteomes" id="UP000199350"/>
    </source>
</evidence>
<comment type="similarity">
    <text evidence="1">Belongs to the YciI family.</text>
</comment>